<protein>
    <submittedName>
        <fullName evidence="2">Uncharacterized protein</fullName>
    </submittedName>
</protein>
<accession>A0A1W6MZG6</accession>
<feature type="signal peptide" evidence="1">
    <location>
        <begin position="1"/>
        <end position="21"/>
    </location>
</feature>
<dbReference type="AlphaFoldDB" id="A0A1W6MZG6"/>
<gene>
    <name evidence="2" type="ORF">B1812_19735</name>
</gene>
<evidence type="ECO:0000313" key="2">
    <source>
        <dbReference type="EMBL" id="ARN82939.1"/>
    </source>
</evidence>
<keyword evidence="1" id="KW-0732">Signal</keyword>
<dbReference type="RefSeq" id="WP_085773079.1">
    <property type="nucleotide sequence ID" value="NZ_AP027149.1"/>
</dbReference>
<reference evidence="2 3" key="1">
    <citation type="submission" date="2017-02" db="EMBL/GenBank/DDBJ databases">
        <authorList>
            <person name="Peterson S.W."/>
        </authorList>
    </citation>
    <scope>NUCLEOTIDE SEQUENCE [LARGE SCALE GENOMIC DNA]</scope>
    <source>
        <strain evidence="2 3">S285</strain>
    </source>
</reference>
<dbReference type="OrthoDB" id="8448872at2"/>
<proteinExistence type="predicted"/>
<organism evidence="2 3">
    <name type="scientific">Methylocystis bryophila</name>
    <dbReference type="NCBI Taxonomy" id="655015"/>
    <lineage>
        <taxon>Bacteria</taxon>
        <taxon>Pseudomonadati</taxon>
        <taxon>Pseudomonadota</taxon>
        <taxon>Alphaproteobacteria</taxon>
        <taxon>Hyphomicrobiales</taxon>
        <taxon>Methylocystaceae</taxon>
        <taxon>Methylocystis</taxon>
    </lineage>
</organism>
<evidence type="ECO:0000313" key="3">
    <source>
        <dbReference type="Proteomes" id="UP000193978"/>
    </source>
</evidence>
<feature type="chain" id="PRO_5012077280" evidence="1">
    <location>
        <begin position="22"/>
        <end position="129"/>
    </location>
</feature>
<dbReference type="KEGG" id="mbry:B1812_19735"/>
<keyword evidence="3" id="KW-1185">Reference proteome</keyword>
<evidence type="ECO:0000256" key="1">
    <source>
        <dbReference type="SAM" id="SignalP"/>
    </source>
</evidence>
<sequence length="129" mass="13560">MRKLALMTAVAIAAFAAPAMAASESWNVTEESAVGIKSAQGKWLLKTEGDNLSGSATLQRDNGTEITYSVEGSLKDGVYTVKLDKRSDDKKGCVWTGHAQSATALGKSTGYIGDVVCEGSKFVIRAQGQ</sequence>
<name>A0A1W6MZG6_9HYPH</name>
<dbReference type="Proteomes" id="UP000193978">
    <property type="component" value="Chromosome"/>
</dbReference>
<dbReference type="EMBL" id="CP019948">
    <property type="protein sequence ID" value="ARN82939.1"/>
    <property type="molecule type" value="Genomic_DNA"/>
</dbReference>